<dbReference type="GO" id="GO:0000179">
    <property type="term" value="F:rRNA (adenine-N6,N6-)-dimethyltransferase activity"/>
    <property type="evidence" value="ECO:0007669"/>
    <property type="project" value="InterPro"/>
</dbReference>
<dbReference type="PDB" id="1YB2">
    <property type="method" value="X-ray"/>
    <property type="resolution" value="2.01 A"/>
    <property type="chains" value="A=1-255"/>
</dbReference>
<dbReference type="EnsemblBacteria" id="CAC11981">
    <property type="protein sequence ID" value="CAC11981"/>
    <property type="gene ID" value="CAC11981"/>
</dbReference>
<evidence type="ECO:0000256" key="1">
    <source>
        <dbReference type="ARBA" id="ARBA00022603"/>
    </source>
</evidence>
<dbReference type="HOGENOM" id="CLU_025402_0_1_2"/>
<keyword evidence="1" id="KW-0489">Methyltransferase</keyword>
<keyword evidence="2" id="KW-0808">Transferase</keyword>
<keyword evidence="3 5" id="KW-0949">S-adenosyl-L-methionine</keyword>
<dbReference type="GO" id="GO:0031515">
    <property type="term" value="C:tRNA (m1A) methyltransferase complex"/>
    <property type="evidence" value="ECO:0007669"/>
    <property type="project" value="InterPro"/>
</dbReference>
<dbReference type="eggNOG" id="arCOG00978">
    <property type="taxonomic scope" value="Archaea"/>
</dbReference>
<feature type="binding site" evidence="5">
    <location>
        <position position="150"/>
    </location>
    <ligand>
        <name>S-adenosyl-L-methionine</name>
        <dbReference type="ChEBI" id="CHEBI:59789"/>
    </ligand>
</feature>
<organism evidence="7 8">
    <name type="scientific">Thermoplasma acidophilum (strain ATCC 25905 / DSM 1728 / JCM 9062 / NBRC 15155 / AMRC-C165)</name>
    <dbReference type="NCBI Taxonomy" id="273075"/>
    <lineage>
        <taxon>Archaea</taxon>
        <taxon>Methanobacteriati</taxon>
        <taxon>Thermoplasmatota</taxon>
        <taxon>Thermoplasmata</taxon>
        <taxon>Thermoplasmatales</taxon>
        <taxon>Thermoplasmataceae</taxon>
        <taxon>Thermoplasma</taxon>
    </lineage>
</organism>
<evidence type="ECO:0000313" key="8">
    <source>
        <dbReference type="Proteomes" id="UP000001024"/>
    </source>
</evidence>
<dbReference type="InterPro" id="IPR020596">
    <property type="entry name" value="rRNA_Ade_Mease_Trfase_CS"/>
</dbReference>
<dbReference type="EvolutionaryTrace" id="Q9HJW1"/>
<dbReference type="SUPFAM" id="SSF53335">
    <property type="entry name" value="S-adenosyl-L-methionine-dependent methyltransferases"/>
    <property type="match status" value="1"/>
</dbReference>
<dbReference type="Proteomes" id="UP000001024">
    <property type="component" value="Chromosome"/>
</dbReference>
<dbReference type="InterPro" id="IPR049470">
    <property type="entry name" value="TRM61_C"/>
</dbReference>
<evidence type="ECO:0000259" key="6">
    <source>
        <dbReference type="Pfam" id="PF08704"/>
    </source>
</evidence>
<dbReference type="PANTHER" id="PTHR12133">
    <property type="entry name" value="TRNA (ADENINE(58)-N(1))-METHYLTRANSFERASE"/>
    <property type="match status" value="1"/>
</dbReference>
<name>Q9HJW1_THEAC</name>
<feature type="binding site" evidence="5">
    <location>
        <position position="166"/>
    </location>
    <ligand>
        <name>S-adenosyl-L-methionine</name>
        <dbReference type="ChEBI" id="CHEBI:59789"/>
    </ligand>
</feature>
<evidence type="ECO:0000256" key="3">
    <source>
        <dbReference type="ARBA" id="ARBA00022691"/>
    </source>
</evidence>
<dbReference type="Gene3D" id="3.40.50.150">
    <property type="entry name" value="Vaccinia Virus protein VP39"/>
    <property type="match status" value="1"/>
</dbReference>
<dbReference type="EMBL" id="AL445065">
    <property type="protein sequence ID" value="CAC11981.1"/>
    <property type="molecule type" value="Genomic_DNA"/>
</dbReference>
<dbReference type="FunCoup" id="Q9HJW1">
    <property type="interactions" value="89"/>
</dbReference>
<accession>Q9HJW1</accession>
<reference evidence="7 8" key="1">
    <citation type="journal article" date="2000" name="Nature">
        <title>The genome sequence of the thermoacidophilic scavenger Thermoplasma acidophilum.</title>
        <authorList>
            <person name="Ruepp A."/>
            <person name="Graml W."/>
            <person name="Santos-Martinez M.L."/>
            <person name="Koretke K.K."/>
            <person name="Volker C."/>
            <person name="Mewes H.W."/>
            <person name="Frishman D."/>
            <person name="Stocker S."/>
            <person name="Lupas A.N."/>
            <person name="Baumeister W."/>
        </authorList>
    </citation>
    <scope>NUCLEOTIDE SEQUENCE [LARGE SCALE GENOMIC DNA]</scope>
    <source>
        <strain evidence="8">ATCC 25905 / DSM 1728 / JCM 9062 / NBRC 15155 / AMRC-C165</strain>
    </source>
</reference>
<dbReference type="CDD" id="cd02440">
    <property type="entry name" value="AdoMet_MTases"/>
    <property type="match status" value="1"/>
</dbReference>
<reference evidence="9" key="2">
    <citation type="submission" date="2004-12" db="PDB data bank">
        <title>Structure of a putative methyltransferase from Thermoplasma acidophilum.</title>
        <authorList>
            <person name="Cuff M.E."/>
            <person name="Xu X."/>
            <person name="Edwards A."/>
            <person name="Savchenko A."/>
            <person name="Sanishvili R."/>
            <person name="Joachimiak A."/>
        </authorList>
    </citation>
    <scope>X-RAY CRYSTALLOGRAPHY (2.01 ANGSTROMS)</scope>
</reference>
<keyword evidence="4" id="KW-0819">tRNA processing</keyword>
<sequence length="255" mass="28473">MKRSSPVILVSEDEYGKFDESTNSILVKGKMHHLGISRVIEPGDELIVSGKSFIVSDFSPMYFGRVIRRNTQIISEIDASYIIMRCGLRPGMDILEVGVGSGNMSSYILYALNGKGTLTVVERDEDNLKKAMDNLSEFYDIGNVRTSRSDIADFISDQMYDAVIADIPDPWNHVQKIASMMKPGSVATFYLPNFDQSEKTVLSLSASGMHHLETVELMKRRILVREGATRPASDDLTHTAFITFAIKKSGMVYRI</sequence>
<dbReference type="SMR" id="Q9HJW1"/>
<dbReference type="PANTHER" id="PTHR12133:SF1">
    <property type="entry name" value="TRNA (ADENINE(58)-N(1))-METHYLTRANSFERASE, MITOCHONDRIAL"/>
    <property type="match status" value="1"/>
</dbReference>
<evidence type="ECO:0000256" key="4">
    <source>
        <dbReference type="ARBA" id="ARBA00022694"/>
    </source>
</evidence>
<dbReference type="PDBsum" id="1YB2"/>
<evidence type="ECO:0000256" key="2">
    <source>
        <dbReference type="ARBA" id="ARBA00022679"/>
    </source>
</evidence>
<dbReference type="PROSITE" id="PS51620">
    <property type="entry name" value="SAM_TRM61"/>
    <property type="match status" value="1"/>
</dbReference>
<dbReference type="InParanoid" id="Q9HJW1"/>
<dbReference type="Pfam" id="PF22498">
    <property type="entry name" value="FKBP-like_N"/>
    <property type="match status" value="1"/>
</dbReference>
<evidence type="ECO:0000313" key="7">
    <source>
        <dbReference type="EMBL" id="CAC11981.1"/>
    </source>
</evidence>
<dbReference type="STRING" id="273075.gene:9572066"/>
<evidence type="ECO:0000256" key="5">
    <source>
        <dbReference type="PIRSR" id="PIRSR017269-1"/>
    </source>
</evidence>
<gene>
    <name evidence="7" type="ordered locus">Ta0852</name>
</gene>
<dbReference type="KEGG" id="tac:Ta0852"/>
<keyword evidence="9" id="KW-0002">3D-structure</keyword>
<dbReference type="InterPro" id="IPR014816">
    <property type="entry name" value="tRNA_MeTrfase_Gcd14"/>
</dbReference>
<dbReference type="GO" id="GO:0160107">
    <property type="term" value="F:tRNA (adenine(58)-N1)-methyltransferase activity"/>
    <property type="evidence" value="ECO:0007669"/>
    <property type="project" value="InterPro"/>
</dbReference>
<dbReference type="Pfam" id="PF08704">
    <property type="entry name" value="GCD14"/>
    <property type="match status" value="1"/>
</dbReference>
<dbReference type="PIRSF" id="PIRSF017269">
    <property type="entry name" value="GCD14"/>
    <property type="match status" value="1"/>
</dbReference>
<keyword evidence="8" id="KW-1185">Reference proteome</keyword>
<dbReference type="PROSITE" id="PS01131">
    <property type="entry name" value="RRNA_A_DIMETH"/>
    <property type="match status" value="1"/>
</dbReference>
<dbReference type="PaxDb" id="273075-Ta0852"/>
<dbReference type="AlphaFoldDB" id="Q9HJW1"/>
<proteinExistence type="evidence at protein level"/>
<feature type="binding site" evidence="5">
    <location>
        <position position="122"/>
    </location>
    <ligand>
        <name>S-adenosyl-L-methionine</name>
        <dbReference type="ChEBI" id="CHEBI:59789"/>
    </ligand>
</feature>
<feature type="domain" description="tRNA (adenine(58)-N(1))-methyltransferase catalytic subunit TRM61 C-terminal" evidence="6">
    <location>
        <begin position="63"/>
        <end position="226"/>
    </location>
</feature>
<dbReference type="GO" id="GO:0030488">
    <property type="term" value="P:tRNA methylation"/>
    <property type="evidence" value="ECO:0007669"/>
    <property type="project" value="InterPro"/>
</dbReference>
<evidence type="ECO:0007829" key="9">
    <source>
        <dbReference type="PDB" id="1YB2"/>
    </source>
</evidence>
<protein>
    <recommendedName>
        <fullName evidence="6">tRNA (adenine(58)-N(1))-methyltransferase catalytic subunit TRM61 C-terminal domain-containing protein</fullName>
    </recommendedName>
</protein>
<dbReference type="InterPro" id="IPR029063">
    <property type="entry name" value="SAM-dependent_MTases_sf"/>
</dbReference>